<dbReference type="Pfam" id="PF04104">
    <property type="entry name" value="DNA_primase_lrg"/>
    <property type="match status" value="1"/>
</dbReference>
<evidence type="ECO:0000256" key="9">
    <source>
        <dbReference type="ARBA" id="ARBA00023014"/>
    </source>
</evidence>
<dbReference type="EMBL" id="CP111024">
    <property type="protein sequence ID" value="WAR23387.1"/>
    <property type="molecule type" value="Genomic_DNA"/>
</dbReference>
<evidence type="ECO:0000256" key="1">
    <source>
        <dbReference type="ARBA" id="ARBA00001966"/>
    </source>
</evidence>
<evidence type="ECO:0000256" key="2">
    <source>
        <dbReference type="ARBA" id="ARBA00010564"/>
    </source>
</evidence>
<feature type="region of interest" description="Disordered" evidence="11">
    <location>
        <begin position="574"/>
        <end position="628"/>
    </location>
</feature>
<evidence type="ECO:0000259" key="12">
    <source>
        <dbReference type="Pfam" id="PF04104"/>
    </source>
</evidence>
<feature type="region of interest" description="Disordered" evidence="11">
    <location>
        <begin position="79"/>
        <end position="137"/>
    </location>
</feature>
<feature type="compositionally biased region" description="Polar residues" evidence="11">
    <location>
        <begin position="79"/>
        <end position="106"/>
    </location>
</feature>
<sequence length="628" mass="70420">MKAITTPRSLGHQATTTRRPLQHQGNYAIKANMTPKPQGHESHNNTKVITTSSHNNTNAMKAITTPRQQGNYDTNDTKAITTPSQQGNYDTNDTKAITTPRQQGNYDTKDTKAIPTPSSSSSLSTMSSASTSPSMAERDFRQMATRKPIRIHCNKRRVEAQGTSAGNRCHEPPGAGPDAPSGPQTPPVLPIVKHPDAIHACHRVLKAVETAGEKHLKTHEDYDKFMWQQLRTTRFASLTKTTSDEDKREFLKQNDLHYESISDEEKNSFREQLASSSGIAASVVETVEYFKVHFTEALDLVQKRKVYVHKGQVYVPYEDMISLLVGVYRTHLSQALAKTARALPHLEEDGRLLPMLCGLSKRYLGSDYNVKKTSVGQVTADMIDMLSKKSFPLCMQHLHTSMRQNHHLRHGGRQQYGLFLKGIGLSLEEAMKFWRAEFCKLIDGDKFDKQYTYNIRHNYGKEGKRADYTPYSCMKVIMSNAPGPGDSHGCPFKHTDMDLLKQKIKSMAIGELYLEKIMSEVKAGRYNVACTRYFEATHKLPLEQQDQAFSHPNQYFEESQRQINGNVKVLSNATPKRVGSQGSSQSTPGSSQSTPKSQKTSQSQPTTQSLDEMDDDFDVTEAEMSMTS</sequence>
<dbReference type="PANTHER" id="PTHR10537">
    <property type="entry name" value="DNA PRIMASE LARGE SUBUNIT"/>
    <property type="match status" value="1"/>
</dbReference>
<keyword evidence="9" id="KW-0411">Iron-sulfur</keyword>
<feature type="compositionally biased region" description="Low complexity" evidence="11">
    <location>
        <begin position="579"/>
        <end position="609"/>
    </location>
</feature>
<keyword evidence="7" id="KW-0479">Metal-binding</keyword>
<evidence type="ECO:0000256" key="11">
    <source>
        <dbReference type="SAM" id="MobiDB-lite"/>
    </source>
</evidence>
<feature type="region of interest" description="Disordered" evidence="11">
    <location>
        <begin position="158"/>
        <end position="185"/>
    </location>
</feature>
<dbReference type="InterPro" id="IPR016558">
    <property type="entry name" value="DNA_primase_lsu_euk"/>
</dbReference>
<evidence type="ECO:0000256" key="3">
    <source>
        <dbReference type="ARBA" id="ARBA00019038"/>
    </source>
</evidence>
<evidence type="ECO:0000256" key="10">
    <source>
        <dbReference type="ARBA" id="ARBA00023125"/>
    </source>
</evidence>
<keyword evidence="10" id="KW-0238">DNA-binding</keyword>
<feature type="compositionally biased region" description="Polar residues" evidence="11">
    <location>
        <begin position="45"/>
        <end position="56"/>
    </location>
</feature>
<name>A0ABY7FP54_MYAAR</name>
<keyword evidence="5" id="KW-0639">Primosome</keyword>
<evidence type="ECO:0000313" key="14">
    <source>
        <dbReference type="Proteomes" id="UP001164746"/>
    </source>
</evidence>
<feature type="compositionally biased region" description="Polar residues" evidence="11">
    <location>
        <begin position="1"/>
        <end position="25"/>
    </location>
</feature>
<proteinExistence type="inferred from homology"/>
<dbReference type="Proteomes" id="UP001164746">
    <property type="component" value="Chromosome 13"/>
</dbReference>
<keyword evidence="8" id="KW-0408">Iron</keyword>
<dbReference type="Pfam" id="PF26466">
    <property type="entry name" value="DNA_primase_lrg_N"/>
    <property type="match status" value="1"/>
</dbReference>
<feature type="region of interest" description="Disordered" evidence="11">
    <location>
        <begin position="1"/>
        <end position="56"/>
    </location>
</feature>
<evidence type="ECO:0000256" key="8">
    <source>
        <dbReference type="ARBA" id="ARBA00023004"/>
    </source>
</evidence>
<keyword evidence="6" id="KW-0235">DNA replication</keyword>
<evidence type="ECO:0000256" key="6">
    <source>
        <dbReference type="ARBA" id="ARBA00022705"/>
    </source>
</evidence>
<dbReference type="Gene3D" id="1.20.930.80">
    <property type="match status" value="1"/>
</dbReference>
<feature type="compositionally biased region" description="Low complexity" evidence="11">
    <location>
        <begin position="115"/>
        <end position="135"/>
    </location>
</feature>
<accession>A0ABY7FP54</accession>
<organism evidence="13 14">
    <name type="scientific">Mya arenaria</name>
    <name type="common">Soft-shell clam</name>
    <dbReference type="NCBI Taxonomy" id="6604"/>
    <lineage>
        <taxon>Eukaryota</taxon>
        <taxon>Metazoa</taxon>
        <taxon>Spiralia</taxon>
        <taxon>Lophotrochozoa</taxon>
        <taxon>Mollusca</taxon>
        <taxon>Bivalvia</taxon>
        <taxon>Autobranchia</taxon>
        <taxon>Heteroconchia</taxon>
        <taxon>Euheterodonta</taxon>
        <taxon>Imparidentia</taxon>
        <taxon>Neoheterodontei</taxon>
        <taxon>Myida</taxon>
        <taxon>Myoidea</taxon>
        <taxon>Myidae</taxon>
        <taxon>Mya</taxon>
    </lineage>
</organism>
<keyword evidence="4" id="KW-0004">4Fe-4S</keyword>
<dbReference type="InterPro" id="IPR007238">
    <property type="entry name" value="DNA_primase_lsu_euk/arc"/>
</dbReference>
<feature type="compositionally biased region" description="Acidic residues" evidence="11">
    <location>
        <begin position="611"/>
        <end position="621"/>
    </location>
</feature>
<dbReference type="CDD" id="cd07322">
    <property type="entry name" value="PriL_PriS_Eukaryotic"/>
    <property type="match status" value="1"/>
</dbReference>
<evidence type="ECO:0000256" key="5">
    <source>
        <dbReference type="ARBA" id="ARBA00022515"/>
    </source>
</evidence>
<comment type="cofactor">
    <cofactor evidence="1">
        <name>[4Fe-4S] cluster</name>
        <dbReference type="ChEBI" id="CHEBI:49883"/>
    </cofactor>
</comment>
<protein>
    <recommendedName>
        <fullName evidence="3">DNA primase large subunit</fullName>
    </recommendedName>
</protein>
<dbReference type="SUPFAM" id="SSF140914">
    <property type="entry name" value="PriB N-terminal domain-like"/>
    <property type="match status" value="1"/>
</dbReference>
<feature type="compositionally biased region" description="Low complexity" evidence="11">
    <location>
        <begin position="172"/>
        <end position="182"/>
    </location>
</feature>
<gene>
    <name evidence="13" type="ORF">MAR_037056</name>
</gene>
<reference evidence="13" key="1">
    <citation type="submission" date="2022-11" db="EMBL/GenBank/DDBJ databases">
        <title>Centuries of genome instability and evolution in soft-shell clam transmissible cancer (bioRxiv).</title>
        <authorList>
            <person name="Hart S.F.M."/>
            <person name="Yonemitsu M.A."/>
            <person name="Giersch R.M."/>
            <person name="Beal B.F."/>
            <person name="Arriagada G."/>
            <person name="Davis B.W."/>
            <person name="Ostrander E.A."/>
            <person name="Goff S.P."/>
            <person name="Metzger M.J."/>
        </authorList>
    </citation>
    <scope>NUCLEOTIDE SEQUENCE</scope>
    <source>
        <strain evidence="13">MELC-2E11</strain>
        <tissue evidence="13">Siphon/mantle</tissue>
    </source>
</reference>
<feature type="domain" description="DNA primase large subunit C-terminal" evidence="12">
    <location>
        <begin position="386"/>
        <end position="556"/>
    </location>
</feature>
<evidence type="ECO:0000256" key="7">
    <source>
        <dbReference type="ARBA" id="ARBA00022723"/>
    </source>
</evidence>
<dbReference type="PANTHER" id="PTHR10537:SF3">
    <property type="entry name" value="DNA PRIMASE LARGE SUBUNIT"/>
    <property type="match status" value="1"/>
</dbReference>
<keyword evidence="14" id="KW-1185">Reference proteome</keyword>
<comment type="similarity">
    <text evidence="2">Belongs to the eukaryotic-type primase large subunit family.</text>
</comment>
<dbReference type="InterPro" id="IPR058560">
    <property type="entry name" value="DNA_primase_C"/>
</dbReference>
<evidence type="ECO:0000256" key="4">
    <source>
        <dbReference type="ARBA" id="ARBA00022485"/>
    </source>
</evidence>
<evidence type="ECO:0000313" key="13">
    <source>
        <dbReference type="EMBL" id="WAR23387.1"/>
    </source>
</evidence>